<protein>
    <submittedName>
        <fullName evidence="9">Transporter substrate-binding domain-containing protein</fullName>
    </submittedName>
</protein>
<dbReference type="GO" id="GO:0030313">
    <property type="term" value="C:cell envelope"/>
    <property type="evidence" value="ECO:0007669"/>
    <property type="project" value="UniProtKB-SubCell"/>
</dbReference>
<organism evidence="9 10">
    <name type="scientific">Kineosporia babensis</name>
    <dbReference type="NCBI Taxonomy" id="499548"/>
    <lineage>
        <taxon>Bacteria</taxon>
        <taxon>Bacillati</taxon>
        <taxon>Actinomycetota</taxon>
        <taxon>Actinomycetes</taxon>
        <taxon>Kineosporiales</taxon>
        <taxon>Kineosporiaceae</taxon>
        <taxon>Kineosporia</taxon>
    </lineage>
</organism>
<feature type="region of interest" description="Disordered" evidence="5">
    <location>
        <begin position="263"/>
        <end position="285"/>
    </location>
</feature>
<dbReference type="Gene3D" id="3.40.190.10">
    <property type="entry name" value="Periplasmic binding protein-like II"/>
    <property type="match status" value="2"/>
</dbReference>
<dbReference type="GO" id="GO:0016020">
    <property type="term" value="C:membrane"/>
    <property type="evidence" value="ECO:0007669"/>
    <property type="project" value="InterPro"/>
</dbReference>
<comment type="subcellular location">
    <subcellularLocation>
        <location evidence="1">Cell envelope</location>
    </subcellularLocation>
</comment>
<dbReference type="PANTHER" id="PTHR35936:SF34">
    <property type="entry name" value="ABC TRANSPORTER EXTRACELLULAR-BINDING PROTEIN YCKB-RELATED"/>
    <property type="match status" value="1"/>
</dbReference>
<dbReference type="Proteomes" id="UP001138997">
    <property type="component" value="Unassembled WGS sequence"/>
</dbReference>
<accession>A0A9X1NI81</accession>
<dbReference type="Pfam" id="PF00497">
    <property type="entry name" value="SBP_bac_3"/>
    <property type="match status" value="1"/>
</dbReference>
<dbReference type="SUPFAM" id="SSF53850">
    <property type="entry name" value="Periplasmic binding protein-like II"/>
    <property type="match status" value="1"/>
</dbReference>
<feature type="chain" id="PRO_5040958480" evidence="6">
    <location>
        <begin position="24"/>
        <end position="285"/>
    </location>
</feature>
<evidence type="ECO:0000256" key="6">
    <source>
        <dbReference type="SAM" id="SignalP"/>
    </source>
</evidence>
<dbReference type="SMART" id="SM00062">
    <property type="entry name" value="PBPb"/>
    <property type="match status" value="1"/>
</dbReference>
<evidence type="ECO:0000256" key="3">
    <source>
        <dbReference type="ARBA" id="ARBA00022729"/>
    </source>
</evidence>
<gene>
    <name evidence="9" type="ORF">LR394_25725</name>
</gene>
<comment type="similarity">
    <text evidence="2 4">Belongs to the bacterial solute-binding protein 3 family.</text>
</comment>
<dbReference type="AlphaFoldDB" id="A0A9X1NI81"/>
<evidence type="ECO:0000313" key="9">
    <source>
        <dbReference type="EMBL" id="MCD5314309.1"/>
    </source>
</evidence>
<reference evidence="9" key="1">
    <citation type="submission" date="2021-11" db="EMBL/GenBank/DDBJ databases">
        <title>Streptomyces corallinus and Kineosporia corallina sp. nov., two new coral-derived marine actinobacteria.</title>
        <authorList>
            <person name="Buangrab K."/>
            <person name="Sutthacheep M."/>
            <person name="Yeemin T."/>
            <person name="Harunari E."/>
            <person name="Igarashi Y."/>
            <person name="Sripreechasak P."/>
            <person name="Kanchanasin P."/>
            <person name="Tanasupawat S."/>
            <person name="Phongsopitanun W."/>
        </authorList>
    </citation>
    <scope>NUCLEOTIDE SEQUENCE</scope>
    <source>
        <strain evidence="9">JCM 31032</strain>
    </source>
</reference>
<keyword evidence="10" id="KW-1185">Reference proteome</keyword>
<sequence>MTSKRFLSVSAAALMALSLAACGGDSDADGASGSGGSKEPLKVGTEGTYSPFTFHETGSNELTGYDVEVVEAVAEKLGREVEFSETNWDSIFAGLEAKRYDVVANQVTINPEREAKYTFSTPYTYSQGVIVTAASDTSITDEAGLKGKTAAQSATSNWGEAAKAAGAKIEAVEGLTQSVALLKQKRVDVTLNDNLAVLEYLKTSGDTDIKISGTVGEVNQQAFAFRQDSSELAGEFDTALKELAADGTLAKISEKYFGTDVSVESSAESGSGEASEAATPSPSES</sequence>
<dbReference type="RefSeq" id="WP_231446717.1">
    <property type="nucleotide sequence ID" value="NZ_JAJOMB010000015.1"/>
</dbReference>
<dbReference type="InterPro" id="IPR018313">
    <property type="entry name" value="SBP_3_CS"/>
</dbReference>
<dbReference type="GO" id="GO:0015276">
    <property type="term" value="F:ligand-gated monoatomic ion channel activity"/>
    <property type="evidence" value="ECO:0007669"/>
    <property type="project" value="InterPro"/>
</dbReference>
<evidence type="ECO:0000256" key="2">
    <source>
        <dbReference type="ARBA" id="ARBA00010333"/>
    </source>
</evidence>
<dbReference type="PANTHER" id="PTHR35936">
    <property type="entry name" value="MEMBRANE-BOUND LYTIC MUREIN TRANSGLYCOSYLASE F"/>
    <property type="match status" value="1"/>
</dbReference>
<name>A0A9X1NI81_9ACTN</name>
<keyword evidence="3 6" id="KW-0732">Signal</keyword>
<feature type="domain" description="Solute-binding protein family 3/N-terminal" evidence="7">
    <location>
        <begin position="40"/>
        <end position="260"/>
    </location>
</feature>
<dbReference type="PROSITE" id="PS01039">
    <property type="entry name" value="SBP_BACTERIAL_3"/>
    <property type="match status" value="1"/>
</dbReference>
<dbReference type="InterPro" id="IPR001638">
    <property type="entry name" value="Solute-binding_3/MltF_N"/>
</dbReference>
<evidence type="ECO:0000256" key="5">
    <source>
        <dbReference type="SAM" id="MobiDB-lite"/>
    </source>
</evidence>
<evidence type="ECO:0000259" key="8">
    <source>
        <dbReference type="SMART" id="SM00079"/>
    </source>
</evidence>
<feature type="domain" description="Ionotropic glutamate receptor C-terminal" evidence="8">
    <location>
        <begin position="40"/>
        <end position="259"/>
    </location>
</feature>
<evidence type="ECO:0000256" key="1">
    <source>
        <dbReference type="ARBA" id="ARBA00004196"/>
    </source>
</evidence>
<dbReference type="PROSITE" id="PS51257">
    <property type="entry name" value="PROKAR_LIPOPROTEIN"/>
    <property type="match status" value="1"/>
</dbReference>
<evidence type="ECO:0000259" key="7">
    <source>
        <dbReference type="SMART" id="SM00062"/>
    </source>
</evidence>
<evidence type="ECO:0000313" key="10">
    <source>
        <dbReference type="Proteomes" id="UP001138997"/>
    </source>
</evidence>
<dbReference type="InterPro" id="IPR001320">
    <property type="entry name" value="Iontro_rcpt_C"/>
</dbReference>
<comment type="caution">
    <text evidence="9">The sequence shown here is derived from an EMBL/GenBank/DDBJ whole genome shotgun (WGS) entry which is preliminary data.</text>
</comment>
<dbReference type="EMBL" id="JAJOMB010000015">
    <property type="protein sequence ID" value="MCD5314309.1"/>
    <property type="molecule type" value="Genomic_DNA"/>
</dbReference>
<evidence type="ECO:0000256" key="4">
    <source>
        <dbReference type="RuleBase" id="RU003744"/>
    </source>
</evidence>
<feature type="signal peptide" evidence="6">
    <location>
        <begin position="1"/>
        <end position="23"/>
    </location>
</feature>
<dbReference type="SMART" id="SM00079">
    <property type="entry name" value="PBPe"/>
    <property type="match status" value="1"/>
</dbReference>
<proteinExistence type="inferred from homology"/>
<feature type="region of interest" description="Disordered" evidence="5">
    <location>
        <begin position="25"/>
        <end position="44"/>
    </location>
</feature>